<name>A0A835ZGI9_9STRA</name>
<dbReference type="OrthoDB" id="5950997at2759"/>
<dbReference type="PROSITE" id="PS51257">
    <property type="entry name" value="PROKAR_LIPOPROTEIN"/>
    <property type="match status" value="1"/>
</dbReference>
<dbReference type="InterPro" id="IPR006626">
    <property type="entry name" value="PbH1"/>
</dbReference>
<sequence length="801" mass="85373">MRKSLQQATWMSAVNPCQCAYFKLCNGQCFLTSCTLKFDAGSDCGGGAIFNNNAFSCSDTDFTANSALRDSLGGGAIFNADTFTGSGLNFTSNNAAIKGGTVYAPSPRSTLWLSAVIIRESVSSEDGAVSAGSVTVISSSYFLNNTGLKGGGLYLPTEARVVVLETSFSANDATTTGGAVYVDTGVNATFRNCTFENNTSPVGGAVSLATLDSTHNVTISGSTFTNNSASVGAGGAIIQQGISLSVRVDSTNTFIDNAAQCCYAGWNETQGGDSCVDTSYGYSTGWSCCSAAQYLSADIAEPACVYCNADELQCAIIGITVQTLPLAAGCWRETFSEEVIRECWNAGACSGGSADGGTSTDLYCHPGYEGPYCAVCSDGYASLPGYRCVECTPKATATTFTILAISIVAILCIVWMLLSAATGVGDGVGSAQAVGSAGAALKVTRIALLLMQRLRIPIVVLQVLTQYVSITGISLPLQYLRFLRAIDFLSLDLRWLTSPGCAVHLDFYGRLLLTTLAPLVATALIFLPRLYVWTMSRRGRTCPKLRQLIAKDVNVFLVFTFLIFSGVSLRVFETFGCDGSLSRSYLRADYSLECGTSRHTAFSVYAGVMVLVYPVGIPLLYAAVLRHSAVTHRAGGQASRYATAASFLWRPYRGRAYYWECAECFRRLILAGFLVFILPGTAGQSAVACVFAVFTGMVYEQIRPHQEPMDKWLYTLGYGIIFASMFTSLLMQANYIDGSSEQAIGRLLIALNVLLLAMALTQMALVYRSVRDADRPIRQNSFFGLSHAASSPKAAAAQSFS</sequence>
<keyword evidence="1" id="KW-1133">Transmembrane helix</keyword>
<dbReference type="Pfam" id="PF13229">
    <property type="entry name" value="Beta_helix"/>
    <property type="match status" value="1"/>
</dbReference>
<proteinExistence type="predicted"/>
<feature type="transmembrane region" description="Helical" evidence="1">
    <location>
        <begin position="454"/>
        <end position="475"/>
    </location>
</feature>
<dbReference type="SUPFAM" id="SSF51126">
    <property type="entry name" value="Pectin lyase-like"/>
    <property type="match status" value="1"/>
</dbReference>
<feature type="transmembrane region" description="Helical" evidence="1">
    <location>
        <begin position="553"/>
        <end position="572"/>
    </location>
</feature>
<dbReference type="InterPro" id="IPR039448">
    <property type="entry name" value="Beta_helix"/>
</dbReference>
<dbReference type="PANTHER" id="PTHR11319">
    <property type="entry name" value="G PROTEIN-COUPLED RECEPTOR-RELATED"/>
    <property type="match status" value="1"/>
</dbReference>
<feature type="domain" description="Right handed beta helix" evidence="2">
    <location>
        <begin position="123"/>
        <end position="239"/>
    </location>
</feature>
<keyword evidence="1" id="KW-0812">Transmembrane</keyword>
<dbReference type="InterPro" id="IPR011050">
    <property type="entry name" value="Pectin_lyase_fold/virulence"/>
</dbReference>
<dbReference type="AlphaFoldDB" id="A0A835ZGI9"/>
<dbReference type="PANTHER" id="PTHR11319:SF35">
    <property type="entry name" value="OUTER MEMBRANE PROTEIN PMPC-RELATED"/>
    <property type="match status" value="1"/>
</dbReference>
<protein>
    <recommendedName>
        <fullName evidence="2">Right handed beta helix domain-containing protein</fullName>
    </recommendedName>
</protein>
<feature type="transmembrane region" description="Helical" evidence="1">
    <location>
        <begin position="602"/>
        <end position="624"/>
    </location>
</feature>
<reference evidence="3" key="1">
    <citation type="submission" date="2021-02" db="EMBL/GenBank/DDBJ databases">
        <title>First Annotated Genome of the Yellow-green Alga Tribonema minus.</title>
        <authorList>
            <person name="Mahan K.M."/>
        </authorList>
    </citation>
    <scope>NUCLEOTIDE SEQUENCE</scope>
    <source>
        <strain evidence="3">UTEX B ZZ1240</strain>
    </source>
</reference>
<evidence type="ECO:0000313" key="3">
    <source>
        <dbReference type="EMBL" id="KAG5188538.1"/>
    </source>
</evidence>
<dbReference type="Proteomes" id="UP000664859">
    <property type="component" value="Unassembled WGS sequence"/>
</dbReference>
<gene>
    <name evidence="3" type="ORF">JKP88DRAFT_262256</name>
</gene>
<evidence type="ECO:0000256" key="1">
    <source>
        <dbReference type="SAM" id="Phobius"/>
    </source>
</evidence>
<evidence type="ECO:0000313" key="4">
    <source>
        <dbReference type="Proteomes" id="UP000664859"/>
    </source>
</evidence>
<comment type="caution">
    <text evidence="3">The sequence shown here is derived from an EMBL/GenBank/DDBJ whole genome shotgun (WGS) entry which is preliminary data.</text>
</comment>
<keyword evidence="1" id="KW-0472">Membrane</keyword>
<organism evidence="3 4">
    <name type="scientific">Tribonema minus</name>
    <dbReference type="NCBI Taxonomy" id="303371"/>
    <lineage>
        <taxon>Eukaryota</taxon>
        <taxon>Sar</taxon>
        <taxon>Stramenopiles</taxon>
        <taxon>Ochrophyta</taxon>
        <taxon>PX clade</taxon>
        <taxon>Xanthophyceae</taxon>
        <taxon>Tribonematales</taxon>
        <taxon>Tribonemataceae</taxon>
        <taxon>Tribonema</taxon>
    </lineage>
</organism>
<dbReference type="EMBL" id="JAFCMP010000068">
    <property type="protein sequence ID" value="KAG5188538.1"/>
    <property type="molecule type" value="Genomic_DNA"/>
</dbReference>
<feature type="transmembrane region" description="Helical" evidence="1">
    <location>
        <begin position="683"/>
        <end position="700"/>
    </location>
</feature>
<feature type="transmembrane region" description="Helical" evidence="1">
    <location>
        <begin position="507"/>
        <end position="532"/>
    </location>
</feature>
<feature type="transmembrane region" description="Helical" evidence="1">
    <location>
        <begin position="397"/>
        <end position="418"/>
    </location>
</feature>
<dbReference type="SMART" id="SM00710">
    <property type="entry name" value="PbH1"/>
    <property type="match status" value="4"/>
</dbReference>
<feature type="transmembrane region" description="Helical" evidence="1">
    <location>
        <begin position="712"/>
        <end position="731"/>
    </location>
</feature>
<evidence type="ECO:0000259" key="2">
    <source>
        <dbReference type="Pfam" id="PF13229"/>
    </source>
</evidence>
<accession>A0A835ZGI9</accession>
<feature type="transmembrane region" description="Helical" evidence="1">
    <location>
        <begin position="743"/>
        <end position="767"/>
    </location>
</feature>
<keyword evidence="4" id="KW-1185">Reference proteome</keyword>